<dbReference type="OrthoDB" id="980645at2"/>
<name>A0A1B9E852_9FLAO</name>
<dbReference type="Proteomes" id="UP000093510">
    <property type="component" value="Unassembled WGS sequence"/>
</dbReference>
<dbReference type="EMBL" id="LVEP01000013">
    <property type="protein sequence ID" value="OCB78125.1"/>
    <property type="molecule type" value="Genomic_DNA"/>
</dbReference>
<organism evidence="1 2">
    <name type="scientific">Flavobacterium crassostreae</name>
    <dbReference type="NCBI Taxonomy" id="1763534"/>
    <lineage>
        <taxon>Bacteria</taxon>
        <taxon>Pseudomonadati</taxon>
        <taxon>Bacteroidota</taxon>
        <taxon>Flavobacteriia</taxon>
        <taxon>Flavobacteriales</taxon>
        <taxon>Flavobacteriaceae</taxon>
        <taxon>Flavobacterium</taxon>
    </lineage>
</organism>
<gene>
    <name evidence="1" type="ORF">LPBF_03830</name>
</gene>
<dbReference type="AlphaFoldDB" id="A0A1B9E852"/>
<protein>
    <submittedName>
        <fullName evidence="1">Uncharacterized protein</fullName>
    </submittedName>
</protein>
<evidence type="ECO:0000313" key="2">
    <source>
        <dbReference type="Proteomes" id="UP000093510"/>
    </source>
</evidence>
<comment type="caution">
    <text evidence="1">The sequence shown here is derived from an EMBL/GenBank/DDBJ whole genome shotgun (WGS) entry which is preliminary data.</text>
</comment>
<accession>A0A1B9E852</accession>
<proteinExistence type="predicted"/>
<sequence>MFLKPLFPVVDYVVNYDYISQVLCINKAKPELKCNGKCHLMQELAKTTQEDKSISSNKKQNTPSLVDLFITNVDSFSFLLFQNQKDYTLNSRYTNWYSHLRSTSIFRPPLFIF</sequence>
<dbReference type="STRING" id="1763534.GCA_001831475_00055"/>
<reference evidence="1 2" key="1">
    <citation type="submission" date="2016-03" db="EMBL/GenBank/DDBJ databases">
        <authorList>
            <person name="Ploux O."/>
        </authorList>
    </citation>
    <scope>NUCLEOTIDE SEQUENCE [LARGE SCALE GENOMIC DNA]</scope>
    <source>
        <strain evidence="1 2">LPB0076</strain>
    </source>
</reference>
<evidence type="ECO:0000313" key="1">
    <source>
        <dbReference type="EMBL" id="OCB78125.1"/>
    </source>
</evidence>
<keyword evidence="2" id="KW-1185">Reference proteome</keyword>